<keyword evidence="4 8" id="KW-1133">Transmembrane helix</keyword>
<feature type="transmembrane region" description="Helical" evidence="8">
    <location>
        <begin position="167"/>
        <end position="185"/>
    </location>
</feature>
<feature type="signal peptide" evidence="9">
    <location>
        <begin position="1"/>
        <end position="24"/>
    </location>
</feature>
<keyword evidence="12" id="KW-1185">Reference proteome</keyword>
<feature type="region of interest" description="Disordered" evidence="7">
    <location>
        <begin position="281"/>
        <end position="311"/>
    </location>
</feature>
<dbReference type="VEuPathDB" id="FungiDB:KRP23_4831"/>
<dbReference type="eggNOG" id="KOG4308">
    <property type="taxonomic scope" value="Eukaryota"/>
</dbReference>
<evidence type="ECO:0000313" key="11">
    <source>
        <dbReference type="EnsemblProtists" id="Phyra83282"/>
    </source>
</evidence>
<dbReference type="SUPFAM" id="SSF52047">
    <property type="entry name" value="RNI-like"/>
    <property type="match status" value="1"/>
</dbReference>
<evidence type="ECO:0000259" key="10">
    <source>
        <dbReference type="Pfam" id="PF13886"/>
    </source>
</evidence>
<feature type="domain" description="TM7S3/TM198-like" evidence="10">
    <location>
        <begin position="63"/>
        <end position="260"/>
    </location>
</feature>
<evidence type="ECO:0000256" key="7">
    <source>
        <dbReference type="SAM" id="MobiDB-lite"/>
    </source>
</evidence>
<dbReference type="STRING" id="164328.H3GZN4"/>
<feature type="transmembrane region" description="Helical" evidence="8">
    <location>
        <begin position="138"/>
        <end position="161"/>
    </location>
</feature>
<keyword evidence="3 8" id="KW-0812">Transmembrane</keyword>
<dbReference type="Gene3D" id="3.80.10.10">
    <property type="entry name" value="Ribonuclease Inhibitor"/>
    <property type="match status" value="1"/>
</dbReference>
<evidence type="ECO:0000256" key="6">
    <source>
        <dbReference type="ARBA" id="ARBA00049737"/>
    </source>
</evidence>
<evidence type="ECO:0000256" key="4">
    <source>
        <dbReference type="ARBA" id="ARBA00022989"/>
    </source>
</evidence>
<dbReference type="Proteomes" id="UP000005238">
    <property type="component" value="Unassembled WGS sequence"/>
</dbReference>
<feature type="transmembrane region" description="Helical" evidence="8">
    <location>
        <begin position="241"/>
        <end position="258"/>
    </location>
</feature>
<feature type="chain" id="PRO_5003587125" description="Transmembrane protein 198" evidence="9">
    <location>
        <begin position="25"/>
        <end position="567"/>
    </location>
</feature>
<evidence type="ECO:0000256" key="5">
    <source>
        <dbReference type="ARBA" id="ARBA00023136"/>
    </source>
</evidence>
<dbReference type="VEuPathDB" id="FungiDB:KRP23_1569"/>
<protein>
    <recommendedName>
        <fullName evidence="6">Transmembrane protein 198</fullName>
    </recommendedName>
</protein>
<evidence type="ECO:0000313" key="12">
    <source>
        <dbReference type="Proteomes" id="UP000005238"/>
    </source>
</evidence>
<organism evidence="11 12">
    <name type="scientific">Phytophthora ramorum</name>
    <name type="common">Sudden oak death agent</name>
    <dbReference type="NCBI Taxonomy" id="164328"/>
    <lineage>
        <taxon>Eukaryota</taxon>
        <taxon>Sar</taxon>
        <taxon>Stramenopiles</taxon>
        <taxon>Oomycota</taxon>
        <taxon>Peronosporomycetes</taxon>
        <taxon>Peronosporales</taxon>
        <taxon>Peronosporaceae</taxon>
        <taxon>Phytophthora</taxon>
    </lineage>
</organism>
<feature type="transmembrane region" description="Helical" evidence="8">
    <location>
        <begin position="192"/>
        <end position="212"/>
    </location>
</feature>
<feature type="compositionally biased region" description="Polar residues" evidence="7">
    <location>
        <begin position="299"/>
        <end position="309"/>
    </location>
</feature>
<dbReference type="VEuPathDB" id="FungiDB:KRP22_8388"/>
<accession>H3GZN4</accession>
<dbReference type="InterPro" id="IPR040236">
    <property type="entry name" value="TMEM198"/>
</dbReference>
<evidence type="ECO:0000256" key="3">
    <source>
        <dbReference type="ARBA" id="ARBA00022692"/>
    </source>
</evidence>
<evidence type="ECO:0000256" key="2">
    <source>
        <dbReference type="ARBA" id="ARBA00006244"/>
    </source>
</evidence>
<feature type="transmembrane region" description="Helical" evidence="8">
    <location>
        <begin position="115"/>
        <end position="133"/>
    </location>
</feature>
<keyword evidence="9" id="KW-0732">Signal</keyword>
<dbReference type="PANTHER" id="PTHR31247:SF5">
    <property type="entry name" value="DUF4203 DOMAIN-CONTAINING PROTEIN"/>
    <property type="match status" value="1"/>
</dbReference>
<dbReference type="PANTHER" id="PTHR31247">
    <property type="entry name" value="TRANSMEMBRANE PROTEIN 198 FAMILY MEMBER"/>
    <property type="match status" value="1"/>
</dbReference>
<proteinExistence type="inferred from homology"/>
<dbReference type="SMART" id="SM00368">
    <property type="entry name" value="LRR_RI"/>
    <property type="match status" value="3"/>
</dbReference>
<dbReference type="Pfam" id="PF13886">
    <property type="entry name" value="TM7S3_TM198"/>
    <property type="match status" value="1"/>
</dbReference>
<evidence type="ECO:0000256" key="9">
    <source>
        <dbReference type="SAM" id="SignalP"/>
    </source>
</evidence>
<feature type="transmembrane region" description="Helical" evidence="8">
    <location>
        <begin position="83"/>
        <end position="103"/>
    </location>
</feature>
<name>H3GZN4_PHYRM</name>
<dbReference type="AlphaFoldDB" id="H3GZN4"/>
<dbReference type="EMBL" id="DS566082">
    <property type="status" value="NOT_ANNOTATED_CDS"/>
    <property type="molecule type" value="Genomic_DNA"/>
</dbReference>
<evidence type="ECO:0000256" key="8">
    <source>
        <dbReference type="SAM" id="Phobius"/>
    </source>
</evidence>
<reference evidence="11" key="2">
    <citation type="submission" date="2015-06" db="UniProtKB">
        <authorList>
            <consortium name="EnsemblProtists"/>
        </authorList>
    </citation>
    <scope>IDENTIFICATION</scope>
    <source>
        <strain evidence="11">Pr102</strain>
    </source>
</reference>
<evidence type="ECO:0000256" key="1">
    <source>
        <dbReference type="ARBA" id="ARBA00004141"/>
    </source>
</evidence>
<dbReference type="InterPro" id="IPR025256">
    <property type="entry name" value="TM7S3/TM198-like_dom"/>
</dbReference>
<feature type="region of interest" description="Disordered" evidence="7">
    <location>
        <begin position="540"/>
        <end position="560"/>
    </location>
</feature>
<dbReference type="GO" id="GO:0005886">
    <property type="term" value="C:plasma membrane"/>
    <property type="evidence" value="ECO:0000318"/>
    <property type="project" value="GO_Central"/>
</dbReference>
<dbReference type="EnsemblProtists" id="Phyra83282">
    <property type="protein sequence ID" value="Phyra83282"/>
    <property type="gene ID" value="Phyra83282"/>
</dbReference>
<dbReference type="HOGENOM" id="CLU_553795_0_0_1"/>
<reference evidence="12" key="1">
    <citation type="journal article" date="2006" name="Science">
        <title>Phytophthora genome sequences uncover evolutionary origins and mechanisms of pathogenesis.</title>
        <authorList>
            <person name="Tyler B.M."/>
            <person name="Tripathy S."/>
            <person name="Zhang X."/>
            <person name="Dehal P."/>
            <person name="Jiang R.H."/>
            <person name="Aerts A."/>
            <person name="Arredondo F.D."/>
            <person name="Baxter L."/>
            <person name="Bensasson D."/>
            <person name="Beynon J.L."/>
            <person name="Chapman J."/>
            <person name="Damasceno C.M."/>
            <person name="Dorrance A.E."/>
            <person name="Dou D."/>
            <person name="Dickerman A.W."/>
            <person name="Dubchak I.L."/>
            <person name="Garbelotto M."/>
            <person name="Gijzen M."/>
            <person name="Gordon S.G."/>
            <person name="Govers F."/>
            <person name="Grunwald N.J."/>
            <person name="Huang W."/>
            <person name="Ivors K.L."/>
            <person name="Jones R.W."/>
            <person name="Kamoun S."/>
            <person name="Krampis K."/>
            <person name="Lamour K.H."/>
            <person name="Lee M.K."/>
            <person name="McDonald W.H."/>
            <person name="Medina M."/>
            <person name="Meijer H.J."/>
            <person name="Nordberg E.K."/>
            <person name="Maclean D.J."/>
            <person name="Ospina-Giraldo M.D."/>
            <person name="Morris P.F."/>
            <person name="Phuntumart V."/>
            <person name="Putnam N.H."/>
            <person name="Rash S."/>
            <person name="Rose J.K."/>
            <person name="Sakihama Y."/>
            <person name="Salamov A.A."/>
            <person name="Savidor A."/>
            <person name="Scheuring C.F."/>
            <person name="Smith B.M."/>
            <person name="Sobral B.W."/>
            <person name="Terry A."/>
            <person name="Torto-Alalibo T.A."/>
            <person name="Win J."/>
            <person name="Xu Z."/>
            <person name="Zhang H."/>
            <person name="Grigoriev I.V."/>
            <person name="Rokhsar D.S."/>
            <person name="Boore J.L."/>
        </authorList>
    </citation>
    <scope>NUCLEOTIDE SEQUENCE [LARGE SCALE GENOMIC DNA]</scope>
    <source>
        <strain evidence="12">Pr102</strain>
    </source>
</reference>
<feature type="compositionally biased region" description="Polar residues" evidence="7">
    <location>
        <begin position="540"/>
        <end position="549"/>
    </location>
</feature>
<comment type="subcellular location">
    <subcellularLocation>
        <location evidence="1">Membrane</location>
        <topology evidence="1">Multi-pass membrane protein</topology>
    </subcellularLocation>
</comment>
<feature type="transmembrane region" description="Helical" evidence="8">
    <location>
        <begin position="53"/>
        <end position="71"/>
    </location>
</feature>
<dbReference type="VEuPathDB" id="FungiDB:KRP22_8389"/>
<dbReference type="InParanoid" id="H3GZN4"/>
<dbReference type="InterPro" id="IPR032675">
    <property type="entry name" value="LRR_dom_sf"/>
</dbReference>
<comment type="similarity">
    <text evidence="2">Belongs to the TMEM198 family.</text>
</comment>
<keyword evidence="5 8" id="KW-0472">Membrane</keyword>
<sequence length="567" mass="60978">MTSAKLQPLLLLPLLALYVSMAFAQSASASDSASLRGSSSSSSDGIVENISDTIQVGPSIAAIIAIVGGAAMASCGYKLLRPAMFACGFLVGGYIVSAVVLYIVDGHSYERTAFWVAFLIGGLIVGSLVVSIYNAGIFLIGAAGGVFLATIVNASFGYRIYPNDPTTGLLILAIVLGLICGLLAFKIERLALIVATALVGSVVLVNGAGYFIGDFPRLTDIKDYRYKDEDGDYVYDIPKEWWGYLVGILVVFVLGLAIQIKKTGKKWTHVQQTLRELSQMENPQEVVEGGTTDAKADGQTATNSESQQDGAGAVKMPRVLSAYVAVLRERKEGDSREQIALLMGSRSVLPQRVLYLVDYISQTNTPLVRLCLSKNPLGPEGARLLGSALVTNNTLQFLELDACDLVGSAYRPQHEGILALSKGIQSVRSRLCYINIASNDLQPEGCRIMLGALSFHKTLTALDISDNMLSLFNDKQGFLALSYVLQYSKQLCWLNMADNPLTLTAASAVKKSLASNHSLTSLYATNCDLSRDQWLSFQGSSTEAASPSRASKKPQQRPKQLLHTLKC</sequence>